<dbReference type="GO" id="GO:0000139">
    <property type="term" value="C:Golgi membrane"/>
    <property type="evidence" value="ECO:0007669"/>
    <property type="project" value="UniProtKB-SubCell"/>
</dbReference>
<accession>A3LQG7</accession>
<evidence type="ECO:0000256" key="4">
    <source>
        <dbReference type="ARBA" id="ARBA00022927"/>
    </source>
</evidence>
<keyword evidence="5 8" id="KW-1133">Transmembrane helix</keyword>
<dbReference type="eggNOG" id="KOG2887">
    <property type="taxonomic scope" value="Eukaryota"/>
</dbReference>
<dbReference type="HOGENOM" id="CLU_099529_3_0_1"/>
<keyword evidence="4 8" id="KW-0653">Protein transport</keyword>
<organism evidence="9 10">
    <name type="scientific">Scheffersomyces stipitis (strain ATCC 58785 / CBS 6054 / NBRC 10063 / NRRL Y-11545)</name>
    <name type="common">Yeast</name>
    <name type="synonym">Pichia stipitis</name>
    <dbReference type="NCBI Taxonomy" id="322104"/>
    <lineage>
        <taxon>Eukaryota</taxon>
        <taxon>Fungi</taxon>
        <taxon>Dikarya</taxon>
        <taxon>Ascomycota</taxon>
        <taxon>Saccharomycotina</taxon>
        <taxon>Pichiomycetes</taxon>
        <taxon>Debaryomycetaceae</taxon>
        <taxon>Scheffersomyces</taxon>
    </lineage>
</organism>
<keyword evidence="2 8" id="KW-0813">Transport</keyword>
<feature type="transmembrane region" description="Helical" evidence="8">
    <location>
        <begin position="113"/>
        <end position="133"/>
    </location>
</feature>
<dbReference type="OMA" id="GLMFFTR"/>
<dbReference type="Pfam" id="PF04178">
    <property type="entry name" value="Got1"/>
    <property type="match status" value="1"/>
</dbReference>
<dbReference type="GO" id="GO:0042147">
    <property type="term" value="P:retrograde transport, endosome to Golgi"/>
    <property type="evidence" value="ECO:0007669"/>
    <property type="project" value="EnsemblFungi"/>
</dbReference>
<evidence type="ECO:0000256" key="8">
    <source>
        <dbReference type="RuleBase" id="RU363111"/>
    </source>
</evidence>
<dbReference type="GO" id="GO:0000138">
    <property type="term" value="C:Golgi trans cisterna"/>
    <property type="evidence" value="ECO:0007669"/>
    <property type="project" value="EnsemblFungi"/>
</dbReference>
<dbReference type="Proteomes" id="UP000002258">
    <property type="component" value="Chromosome 2"/>
</dbReference>
<dbReference type="GO" id="GO:0005829">
    <property type="term" value="C:cytosol"/>
    <property type="evidence" value="ECO:0007669"/>
    <property type="project" value="GOC"/>
</dbReference>
<keyword evidence="6 8" id="KW-0472">Membrane</keyword>
<comment type="function">
    <text evidence="8">Nonessential protein required for the fusion of transport vesicles derived from the endocytic pathway with the Golgi complex.</text>
</comment>
<dbReference type="EMBL" id="CP000496">
    <property type="protein sequence ID" value="ABN64678.2"/>
    <property type="molecule type" value="Genomic_DNA"/>
</dbReference>
<comment type="caution">
    <text evidence="8">Lacks conserved residue(s) required for the propagation of feature annotation.</text>
</comment>
<dbReference type="FunCoup" id="A3LQG7">
    <property type="interactions" value="699"/>
</dbReference>
<keyword evidence="3 8" id="KW-0812">Transmembrane</keyword>
<dbReference type="InterPro" id="IPR011691">
    <property type="entry name" value="Vesicle_transpt_SFT2"/>
</dbReference>
<feature type="transmembrane region" description="Helical" evidence="8">
    <location>
        <begin position="197"/>
        <end position="216"/>
    </location>
</feature>
<dbReference type="AlphaFoldDB" id="A3LQG7"/>
<dbReference type="GO" id="GO:0015031">
    <property type="term" value="P:protein transport"/>
    <property type="evidence" value="ECO:0007669"/>
    <property type="project" value="UniProtKB-KW"/>
</dbReference>
<protein>
    <recommendedName>
        <fullName evidence="8">Protein transport protein SFT2</fullName>
    </recommendedName>
</protein>
<dbReference type="RefSeq" id="XP_001382707.2">
    <property type="nucleotide sequence ID" value="XM_001382670.1"/>
</dbReference>
<evidence type="ECO:0000313" key="9">
    <source>
        <dbReference type="EMBL" id="ABN64678.2"/>
    </source>
</evidence>
<dbReference type="STRING" id="322104.A3LQG7"/>
<feature type="transmembrane region" description="Helical" evidence="8">
    <location>
        <begin position="80"/>
        <end position="101"/>
    </location>
</feature>
<feature type="transmembrane region" description="Helical" evidence="8">
    <location>
        <begin position="145"/>
        <end position="165"/>
    </location>
</feature>
<sequence length="217" mass="23992">MSESENVFRQSFNNWNSRPAAGAGAATSGSRPVLSDWTDYVRSGATNLYNQLPLSAQDANNANTQSQEPAWFTLTRFEKLVGFSCCLAASVLCFVLCFFMFPVLALRPRKFGLLWTMGSVLFVVSFGVLQGPYSYTRHLLSRDRVLFTGIFFGSVLLTLYSAVIVRSSLMTILASLIETLAIIYYTISYFPFGSTTLTWFTSYFVGYLGGLVGGVIL</sequence>
<name>A3LQG7_PICST</name>
<comment type="subcellular location">
    <subcellularLocation>
        <location evidence="8">Golgi apparatus membrane</location>
        <topology evidence="8">Multi-pass membrane protein</topology>
    </subcellularLocation>
    <subcellularLocation>
        <location evidence="1">Membrane</location>
        <topology evidence="1">Multi-pass membrane protein</topology>
    </subcellularLocation>
</comment>
<feature type="transmembrane region" description="Helical" evidence="8">
    <location>
        <begin position="172"/>
        <end position="191"/>
    </location>
</feature>
<dbReference type="PANTHER" id="PTHR23137">
    <property type="entry name" value="VESICLE TRANSPORT PROTEIN-RELATED"/>
    <property type="match status" value="1"/>
</dbReference>
<evidence type="ECO:0000256" key="7">
    <source>
        <dbReference type="ARBA" id="ARBA00025800"/>
    </source>
</evidence>
<keyword evidence="10" id="KW-1185">Reference proteome</keyword>
<dbReference type="GeneID" id="4837288"/>
<dbReference type="KEGG" id="pic:PICST_55889"/>
<reference evidence="9 10" key="1">
    <citation type="journal article" date="2007" name="Nat. Biotechnol.">
        <title>Genome sequence of the lignocellulose-bioconverting and xylose-fermenting yeast Pichia stipitis.</title>
        <authorList>
            <person name="Jeffries T.W."/>
            <person name="Grigoriev I.V."/>
            <person name="Grimwood J."/>
            <person name="Laplaza J.M."/>
            <person name="Aerts A."/>
            <person name="Salamov A."/>
            <person name="Schmutz J."/>
            <person name="Lindquist E."/>
            <person name="Dehal P."/>
            <person name="Shapiro H."/>
            <person name="Jin Y.S."/>
            <person name="Passoth V."/>
            <person name="Richardson P.M."/>
        </authorList>
    </citation>
    <scope>NUCLEOTIDE SEQUENCE [LARGE SCALE GENOMIC DNA]</scope>
    <source>
        <strain evidence="10">ATCC 58785 / CBS 6054 / NBRC 10063 / NRRL Y-11545</strain>
    </source>
</reference>
<dbReference type="OrthoDB" id="660759at2759"/>
<evidence type="ECO:0000256" key="2">
    <source>
        <dbReference type="ARBA" id="ARBA00022448"/>
    </source>
</evidence>
<evidence type="ECO:0000313" key="10">
    <source>
        <dbReference type="Proteomes" id="UP000002258"/>
    </source>
</evidence>
<evidence type="ECO:0000256" key="3">
    <source>
        <dbReference type="ARBA" id="ARBA00022692"/>
    </source>
</evidence>
<evidence type="ECO:0000256" key="1">
    <source>
        <dbReference type="ARBA" id="ARBA00004141"/>
    </source>
</evidence>
<gene>
    <name evidence="9" type="primary">SFT2</name>
    <name evidence="9" type="ORF">PICST_55889</name>
</gene>
<evidence type="ECO:0000256" key="5">
    <source>
        <dbReference type="ARBA" id="ARBA00022989"/>
    </source>
</evidence>
<proteinExistence type="inferred from homology"/>
<evidence type="ECO:0000256" key="6">
    <source>
        <dbReference type="ARBA" id="ARBA00023136"/>
    </source>
</evidence>
<dbReference type="PANTHER" id="PTHR23137:SF36">
    <property type="entry name" value="VESICLE TRANSPORT PROTEIN SFT2C"/>
    <property type="match status" value="1"/>
</dbReference>
<dbReference type="InterPro" id="IPR007305">
    <property type="entry name" value="Vesicle_transpt_Got1/SFT2"/>
</dbReference>
<comment type="similarity">
    <text evidence="7 8">Belongs to the SFT2 family.</text>
</comment>
<dbReference type="InParanoid" id="A3LQG7"/>
<keyword evidence="8" id="KW-0333">Golgi apparatus</keyword>